<organism evidence="1 2">
    <name type="scientific">Microbacterium bovistercoris</name>
    <dbReference type="NCBI Taxonomy" id="2293570"/>
    <lineage>
        <taxon>Bacteria</taxon>
        <taxon>Bacillati</taxon>
        <taxon>Actinomycetota</taxon>
        <taxon>Actinomycetes</taxon>
        <taxon>Micrococcales</taxon>
        <taxon>Microbacteriaceae</taxon>
        <taxon>Microbacterium</taxon>
    </lineage>
</organism>
<sequence length="77" mass="8711">MRIAASARKHGVEDADILHALDNMIRYREQEYGGELRIFAIGADHTGRLLELVLVPADQPALVIHADILRPSRYDYL</sequence>
<protein>
    <recommendedName>
        <fullName evidence="3">Toxin</fullName>
    </recommendedName>
</protein>
<dbReference type="Proteomes" id="UP000262172">
    <property type="component" value="Unassembled WGS sequence"/>
</dbReference>
<reference evidence="1 2" key="1">
    <citation type="submission" date="2018-08" db="EMBL/GenBank/DDBJ databases">
        <title>Isolation, diversity and antifungal activity of Actinobacteria from cow dung.</title>
        <authorList>
            <person name="Ling L."/>
        </authorList>
    </citation>
    <scope>NUCLEOTIDE SEQUENCE [LARGE SCALE GENOMIC DNA]</scope>
    <source>
        <strain evidence="1 2">NEAU-LLE</strain>
    </source>
</reference>
<evidence type="ECO:0000313" key="2">
    <source>
        <dbReference type="Proteomes" id="UP000262172"/>
    </source>
</evidence>
<dbReference type="OrthoDB" id="3577648at2"/>
<dbReference type="EMBL" id="QUAB01000035">
    <property type="protein sequence ID" value="REJ06422.1"/>
    <property type="molecule type" value="Genomic_DNA"/>
</dbReference>
<dbReference type="AlphaFoldDB" id="A0A371NV47"/>
<proteinExistence type="predicted"/>
<comment type="caution">
    <text evidence="1">The sequence shown here is derived from an EMBL/GenBank/DDBJ whole genome shotgun (WGS) entry which is preliminary data.</text>
</comment>
<gene>
    <name evidence="1" type="ORF">DY023_06340</name>
</gene>
<keyword evidence="2" id="KW-1185">Reference proteome</keyword>
<accession>A0A371NV47</accession>
<evidence type="ECO:0008006" key="3">
    <source>
        <dbReference type="Google" id="ProtNLM"/>
    </source>
</evidence>
<name>A0A371NV47_9MICO</name>
<evidence type="ECO:0000313" key="1">
    <source>
        <dbReference type="EMBL" id="REJ06422.1"/>
    </source>
</evidence>